<evidence type="ECO:0000313" key="4">
    <source>
        <dbReference type="Proteomes" id="UP000476176"/>
    </source>
</evidence>
<dbReference type="EMBL" id="QXFX01002087">
    <property type="protein sequence ID" value="KAE9080890.1"/>
    <property type="molecule type" value="Genomic_DNA"/>
</dbReference>
<organism evidence="2 5">
    <name type="scientific">Phytophthora fragariae</name>
    <dbReference type="NCBI Taxonomy" id="53985"/>
    <lineage>
        <taxon>Eukaryota</taxon>
        <taxon>Sar</taxon>
        <taxon>Stramenopiles</taxon>
        <taxon>Oomycota</taxon>
        <taxon>Peronosporomycetes</taxon>
        <taxon>Peronosporales</taxon>
        <taxon>Peronosporaceae</taxon>
        <taxon>Phytophthora</taxon>
    </lineage>
</organism>
<reference evidence="4 5" key="1">
    <citation type="submission" date="2018-09" db="EMBL/GenBank/DDBJ databases">
        <title>Genomic investigation of the strawberry pathogen Phytophthora fragariae indicates pathogenicity is determined by transcriptional variation in three key races.</title>
        <authorList>
            <person name="Adams T.M."/>
            <person name="Armitage A.D."/>
            <person name="Sobczyk M.K."/>
            <person name="Bates H.J."/>
            <person name="Dunwell J.M."/>
            <person name="Nellist C.F."/>
            <person name="Harrison R.J."/>
        </authorList>
    </citation>
    <scope>NUCLEOTIDE SEQUENCE [LARGE SCALE GENOMIC DNA]</scope>
    <source>
        <strain evidence="3 4">BC-23</strain>
        <strain evidence="2 5">ONT-3</strain>
    </source>
</reference>
<comment type="caution">
    <text evidence="2">The sequence shown here is derived from an EMBL/GenBank/DDBJ whole genome shotgun (WGS) entry which is preliminary data.</text>
</comment>
<proteinExistence type="predicted"/>
<sequence length="431" mass="48627">MSFLVGEVDTISTLEELVTFIDAWDVDNSNSVGDVTSSESENDSSPYSKDDVESVLLDSLNDVLEGASFLPEKKPETQKPTKRKRTKSPGASTRLQRRKRAEILALRAQSHQLQGHLEQLQRIRTGPATSANIPPQRGVVPASWSTIAATEYQERLKSEMTNQKLRAIMLEQMKVNKALLFQTQVSLGNLDSVFGSQPSPAAGYPSTEPGYSSIMIEGLVKMVEGLYLDSEAVFQHNEALPAGNDILRVKQERRRGRVIEITTTTVLPCSVQEASAMFWREYLTARQYKDKSYRFLRQRKPASVERVFVWRLESDAGVAELNGFTFVRKIEEPNRVVLVAADRLLLATGGLQFRLQRWIIITRSDDELRPGSVARVLLQLHAEYSNDFTGKKDDPEDLVMGALCQRLQAYFQWQHGECVLEAQRMRMSTEL</sequence>
<dbReference type="EMBL" id="QXGC01001566">
    <property type="protein sequence ID" value="KAE9200359.1"/>
    <property type="molecule type" value="Genomic_DNA"/>
</dbReference>
<dbReference type="Proteomes" id="UP000476176">
    <property type="component" value="Unassembled WGS sequence"/>
</dbReference>
<evidence type="ECO:0000313" key="5">
    <source>
        <dbReference type="Proteomes" id="UP000488956"/>
    </source>
</evidence>
<evidence type="ECO:0000313" key="3">
    <source>
        <dbReference type="EMBL" id="KAE9200359.1"/>
    </source>
</evidence>
<gene>
    <name evidence="3" type="ORF">PF004_g19024</name>
    <name evidence="2" type="ORF">PF010_g22218</name>
</gene>
<protein>
    <recommendedName>
        <fullName evidence="6">START domain-containing protein</fullName>
    </recommendedName>
</protein>
<dbReference type="Proteomes" id="UP000488956">
    <property type="component" value="Unassembled WGS sequence"/>
</dbReference>
<name>A0A6G0K9X9_9STRA</name>
<evidence type="ECO:0008006" key="6">
    <source>
        <dbReference type="Google" id="ProtNLM"/>
    </source>
</evidence>
<feature type="region of interest" description="Disordered" evidence="1">
    <location>
        <begin position="70"/>
        <end position="97"/>
    </location>
</feature>
<evidence type="ECO:0000313" key="2">
    <source>
        <dbReference type="EMBL" id="KAE9080890.1"/>
    </source>
</evidence>
<feature type="compositionally biased region" description="Low complexity" evidence="1">
    <location>
        <begin position="37"/>
        <end position="47"/>
    </location>
</feature>
<dbReference type="AlphaFoldDB" id="A0A6G0K9X9"/>
<accession>A0A6G0K9X9</accession>
<evidence type="ECO:0000256" key="1">
    <source>
        <dbReference type="SAM" id="MobiDB-lite"/>
    </source>
</evidence>
<feature type="region of interest" description="Disordered" evidence="1">
    <location>
        <begin position="31"/>
        <end position="51"/>
    </location>
</feature>